<sequence length="88" mass="9974">MLAAAGLKPSDFIAPPPVEIWPDHAGALSLFIRNYTQWRVGSGGPVGLDYAVLYQDMRLRRVRRRDQVETMDLLRVIERAALETLHKS</sequence>
<comment type="caution">
    <text evidence="1">The sequence shown here is derived from an EMBL/GenBank/DDBJ whole genome shotgun (WGS) entry which is preliminary data.</text>
</comment>
<proteinExistence type="predicted"/>
<dbReference type="AlphaFoldDB" id="A0AA43B2C5"/>
<accession>A0AA43B2C5</accession>
<name>A0AA43B2C5_9BURK</name>
<dbReference type="EMBL" id="JAOCKG010000009">
    <property type="protein sequence ID" value="MDH2052850.1"/>
    <property type="molecule type" value="Genomic_DNA"/>
</dbReference>
<dbReference type="RefSeq" id="WP_280028337.1">
    <property type="nucleotide sequence ID" value="NZ_JAOCKG010000009.1"/>
</dbReference>
<gene>
    <name evidence="1" type="ORF">N5K24_20775</name>
</gene>
<dbReference type="InterPro" id="IPR014915">
    <property type="entry name" value="Phage_TLS_TfmB"/>
</dbReference>
<reference evidence="1" key="1">
    <citation type="submission" date="2022-09" db="EMBL/GenBank/DDBJ databases">
        <title>Intensive care unit water sources are persistently colonized with multi-drug resistant bacteria and are the site of extensive horizontal gene transfer of antibiotic resistance genes.</title>
        <authorList>
            <person name="Diorio-Toth L."/>
        </authorList>
    </citation>
    <scope>NUCLEOTIDE SEQUENCE</scope>
    <source>
        <strain evidence="1">GD03676</strain>
    </source>
</reference>
<dbReference type="Pfam" id="PF08809">
    <property type="entry name" value="DUF1799"/>
    <property type="match status" value="1"/>
</dbReference>
<protein>
    <submittedName>
        <fullName evidence="1">DUF1799 domain-containing protein</fullName>
    </submittedName>
</protein>
<organism evidence="1 2">
    <name type="scientific">Achromobacter marplatensis</name>
    <dbReference type="NCBI Taxonomy" id="470868"/>
    <lineage>
        <taxon>Bacteria</taxon>
        <taxon>Pseudomonadati</taxon>
        <taxon>Pseudomonadota</taxon>
        <taxon>Betaproteobacteria</taxon>
        <taxon>Burkholderiales</taxon>
        <taxon>Alcaligenaceae</taxon>
        <taxon>Achromobacter</taxon>
    </lineage>
</organism>
<evidence type="ECO:0000313" key="2">
    <source>
        <dbReference type="Proteomes" id="UP001161276"/>
    </source>
</evidence>
<evidence type="ECO:0000313" key="1">
    <source>
        <dbReference type="EMBL" id="MDH2052850.1"/>
    </source>
</evidence>
<dbReference type="Proteomes" id="UP001161276">
    <property type="component" value="Unassembled WGS sequence"/>
</dbReference>